<dbReference type="GO" id="GO:0005524">
    <property type="term" value="F:ATP binding"/>
    <property type="evidence" value="ECO:0007669"/>
    <property type="project" value="UniProtKB-KW"/>
</dbReference>
<comment type="caution">
    <text evidence="8">The sequence shown here is derived from an EMBL/GenBank/DDBJ whole genome shotgun (WGS) entry which is preliminary data.</text>
</comment>
<keyword evidence="9" id="KW-1185">Reference proteome</keyword>
<dbReference type="EMBL" id="RCCJ01000001">
    <property type="protein sequence ID" value="RLJ71061.1"/>
    <property type="molecule type" value="Genomic_DNA"/>
</dbReference>
<dbReference type="AlphaFoldDB" id="A0A497XS25"/>
<dbReference type="InterPro" id="IPR013749">
    <property type="entry name" value="PM/HMP-P_kinase-1"/>
</dbReference>
<keyword evidence="3" id="KW-0808">Transferase</keyword>
<protein>
    <recommendedName>
        <fullName evidence="2">hydroxymethylpyrimidine kinase</fullName>
        <ecNumber evidence="2">2.7.1.49</ecNumber>
    </recommendedName>
</protein>
<evidence type="ECO:0000313" key="8">
    <source>
        <dbReference type="EMBL" id="RLJ71061.1"/>
    </source>
</evidence>
<dbReference type="PANTHER" id="PTHR20858">
    <property type="entry name" value="PHOSPHOMETHYLPYRIMIDINE KINASE"/>
    <property type="match status" value="1"/>
</dbReference>
<feature type="domain" description="Pyridoxamine kinase/Phosphomethylpyrimidine kinase" evidence="7">
    <location>
        <begin position="14"/>
        <end position="259"/>
    </location>
</feature>
<dbReference type="GO" id="GO:0008902">
    <property type="term" value="F:hydroxymethylpyrimidine kinase activity"/>
    <property type="evidence" value="ECO:0007669"/>
    <property type="project" value="UniProtKB-EC"/>
</dbReference>
<dbReference type="PANTHER" id="PTHR20858:SF17">
    <property type="entry name" value="HYDROXYMETHYLPYRIMIDINE_PHOSPHOMETHYLPYRIMIDINE KINASE THI20-RELATED"/>
    <property type="match status" value="1"/>
</dbReference>
<proteinExistence type="predicted"/>
<evidence type="ECO:0000256" key="3">
    <source>
        <dbReference type="ARBA" id="ARBA00022679"/>
    </source>
</evidence>
<evidence type="ECO:0000256" key="1">
    <source>
        <dbReference type="ARBA" id="ARBA00004948"/>
    </source>
</evidence>
<dbReference type="Pfam" id="PF08543">
    <property type="entry name" value="Phos_pyr_kin"/>
    <property type="match status" value="1"/>
</dbReference>
<evidence type="ECO:0000256" key="4">
    <source>
        <dbReference type="ARBA" id="ARBA00022741"/>
    </source>
</evidence>
<keyword evidence="6" id="KW-0067">ATP-binding</keyword>
<dbReference type="OrthoDB" id="9810880at2"/>
<organism evidence="8 9">
    <name type="scientific">Hydrogenivirga caldilitoris</name>
    <dbReference type="NCBI Taxonomy" id="246264"/>
    <lineage>
        <taxon>Bacteria</taxon>
        <taxon>Pseudomonadati</taxon>
        <taxon>Aquificota</taxon>
        <taxon>Aquificia</taxon>
        <taxon>Aquificales</taxon>
        <taxon>Aquificaceae</taxon>
        <taxon>Hydrogenivirga</taxon>
    </lineage>
</organism>
<reference evidence="8 9" key="1">
    <citation type="submission" date="2018-10" db="EMBL/GenBank/DDBJ databases">
        <title>Genomic Encyclopedia of Archaeal and Bacterial Type Strains, Phase II (KMG-II): from individual species to whole genera.</title>
        <authorList>
            <person name="Goeker M."/>
        </authorList>
    </citation>
    <scope>NUCLEOTIDE SEQUENCE [LARGE SCALE GENOMIC DNA]</scope>
    <source>
        <strain evidence="8 9">DSM 16510</strain>
    </source>
</reference>
<dbReference type="SUPFAM" id="SSF53613">
    <property type="entry name" value="Ribokinase-like"/>
    <property type="match status" value="1"/>
</dbReference>
<evidence type="ECO:0000256" key="5">
    <source>
        <dbReference type="ARBA" id="ARBA00022777"/>
    </source>
</evidence>
<dbReference type="Proteomes" id="UP000267841">
    <property type="component" value="Unassembled WGS sequence"/>
</dbReference>
<dbReference type="CDD" id="cd01169">
    <property type="entry name" value="HMPP_kinase"/>
    <property type="match status" value="1"/>
</dbReference>
<comment type="pathway">
    <text evidence="1">Cofactor biosynthesis; thiamine diphosphate biosynthesis.</text>
</comment>
<dbReference type="GO" id="GO:0009228">
    <property type="term" value="P:thiamine biosynthetic process"/>
    <property type="evidence" value="ECO:0007669"/>
    <property type="project" value="InterPro"/>
</dbReference>
<dbReference type="InterPro" id="IPR004399">
    <property type="entry name" value="HMP/HMP-P_kinase_dom"/>
</dbReference>
<evidence type="ECO:0000259" key="7">
    <source>
        <dbReference type="Pfam" id="PF08543"/>
    </source>
</evidence>
<dbReference type="GO" id="GO:0005829">
    <property type="term" value="C:cytosol"/>
    <property type="evidence" value="ECO:0007669"/>
    <property type="project" value="TreeGrafter"/>
</dbReference>
<evidence type="ECO:0000256" key="6">
    <source>
        <dbReference type="ARBA" id="ARBA00022840"/>
    </source>
</evidence>
<sequence>MERIPRALTIAGSDPSGGAGLQADLKTFTALGVYGMSAVTSVTVQNTERVVYAKELPPELVYDQIKVVAEDIGIDAAKTGMLSGEEVILAVAKAVRDFKIDRLIVDTVLRSKSGYSLLKDEAIRVLVKELFPHALLITPNIPEAEVLCGDRLVKLRDIELCAKKLLSMGPRGVLIKGGHMEGDKAIDVLYTGGDEFHYFVGDRVRTKNLHGTGCTLSAAITALLAKGYEFYEAIKKAKDYVQGAIENSLPLGKGHGPLNHMWNIKGCVEDF</sequence>
<gene>
    <name evidence="8" type="ORF">BCF55_1353</name>
</gene>
<name>A0A497XS25_9AQUI</name>
<dbReference type="GO" id="GO:0008972">
    <property type="term" value="F:phosphomethylpyrimidine kinase activity"/>
    <property type="evidence" value="ECO:0007669"/>
    <property type="project" value="InterPro"/>
</dbReference>
<dbReference type="EC" id="2.7.1.49" evidence="2"/>
<dbReference type="Gene3D" id="3.40.1190.20">
    <property type="match status" value="1"/>
</dbReference>
<dbReference type="InterPro" id="IPR029056">
    <property type="entry name" value="Ribokinase-like"/>
</dbReference>
<evidence type="ECO:0000313" key="9">
    <source>
        <dbReference type="Proteomes" id="UP000267841"/>
    </source>
</evidence>
<keyword evidence="4" id="KW-0547">Nucleotide-binding</keyword>
<evidence type="ECO:0000256" key="2">
    <source>
        <dbReference type="ARBA" id="ARBA00012135"/>
    </source>
</evidence>
<accession>A0A497XS25</accession>
<dbReference type="FunFam" id="3.40.1190.20:FF:000003">
    <property type="entry name" value="Phosphomethylpyrimidine kinase ThiD"/>
    <property type="match status" value="1"/>
</dbReference>
<dbReference type="RefSeq" id="WP_121011832.1">
    <property type="nucleotide sequence ID" value="NZ_RCCJ01000001.1"/>
</dbReference>
<dbReference type="NCBIfam" id="TIGR00097">
    <property type="entry name" value="HMP-P_kinase"/>
    <property type="match status" value="1"/>
</dbReference>
<keyword evidence="5 8" id="KW-0418">Kinase</keyword>